<dbReference type="GO" id="GO:0042761">
    <property type="term" value="P:very long-chain fatty acid biosynthetic process"/>
    <property type="evidence" value="ECO:0007669"/>
    <property type="project" value="TreeGrafter"/>
</dbReference>
<evidence type="ECO:0000256" key="7">
    <source>
        <dbReference type="ARBA" id="ARBA00023098"/>
    </source>
</evidence>
<dbReference type="Proteomes" id="UP000070054">
    <property type="component" value="Unassembled WGS sequence"/>
</dbReference>
<feature type="transmembrane region" description="Helical" evidence="10">
    <location>
        <begin position="194"/>
        <end position="217"/>
    </location>
</feature>
<proteinExistence type="inferred from homology"/>
<dbReference type="Pfam" id="PF02544">
    <property type="entry name" value="Steroid_dh"/>
    <property type="match status" value="1"/>
</dbReference>
<comment type="subcellular location">
    <subcellularLocation>
        <location evidence="1">Membrane</location>
        <topology evidence="1">Multi-pass membrane protein</topology>
    </subcellularLocation>
</comment>
<dbReference type="PROSITE" id="PS50244">
    <property type="entry name" value="S5A_REDUCTASE"/>
    <property type="match status" value="1"/>
</dbReference>
<dbReference type="InterPro" id="IPR001104">
    <property type="entry name" value="3-oxo-5_a-steroid_4-DH_C"/>
</dbReference>
<evidence type="ECO:0000256" key="9">
    <source>
        <dbReference type="SAM" id="MobiDB-lite"/>
    </source>
</evidence>
<keyword evidence="13" id="KW-1185">Reference proteome</keyword>
<keyword evidence="8 10" id="KW-0472">Membrane</keyword>
<feature type="transmembrane region" description="Helical" evidence="10">
    <location>
        <begin position="274"/>
        <end position="290"/>
    </location>
</feature>
<feature type="domain" description="3-oxo-5-alpha-steroid 4-dehydrogenase C-terminal" evidence="11">
    <location>
        <begin position="262"/>
        <end position="413"/>
    </location>
</feature>
<dbReference type="GO" id="GO:0016020">
    <property type="term" value="C:membrane"/>
    <property type="evidence" value="ECO:0007669"/>
    <property type="project" value="UniProtKB-SubCell"/>
</dbReference>
<evidence type="ECO:0000256" key="4">
    <source>
        <dbReference type="ARBA" id="ARBA00022692"/>
    </source>
</evidence>
<feature type="transmembrane region" description="Helical" evidence="10">
    <location>
        <begin position="302"/>
        <end position="321"/>
    </location>
</feature>
<organism evidence="12 13">
    <name type="scientific">Colletotrichum nymphaeae SA-01</name>
    <dbReference type="NCBI Taxonomy" id="1460502"/>
    <lineage>
        <taxon>Eukaryota</taxon>
        <taxon>Fungi</taxon>
        <taxon>Dikarya</taxon>
        <taxon>Ascomycota</taxon>
        <taxon>Pezizomycotina</taxon>
        <taxon>Sordariomycetes</taxon>
        <taxon>Hypocreomycetidae</taxon>
        <taxon>Glomerellales</taxon>
        <taxon>Glomerellaceae</taxon>
        <taxon>Colletotrichum</taxon>
        <taxon>Colletotrichum acutatum species complex</taxon>
    </lineage>
</organism>
<dbReference type="OrthoDB" id="540503at2759"/>
<protein>
    <submittedName>
        <fullName evidence="12">3-oxo-5-alpha-steroid 4-dehydrogenase</fullName>
    </submittedName>
</protein>
<evidence type="ECO:0000256" key="2">
    <source>
        <dbReference type="ARBA" id="ARBA00007742"/>
    </source>
</evidence>
<dbReference type="GO" id="GO:0016627">
    <property type="term" value="F:oxidoreductase activity, acting on the CH-CH group of donors"/>
    <property type="evidence" value="ECO:0007669"/>
    <property type="project" value="InterPro"/>
</dbReference>
<evidence type="ECO:0000259" key="11">
    <source>
        <dbReference type="Pfam" id="PF02544"/>
    </source>
</evidence>
<evidence type="ECO:0000256" key="10">
    <source>
        <dbReference type="SAM" id="Phobius"/>
    </source>
</evidence>
<comment type="caution">
    <text evidence="12">The sequence shown here is derived from an EMBL/GenBank/DDBJ whole genome shotgun (WGS) entry which is preliminary data.</text>
</comment>
<dbReference type="PANTHER" id="PTHR10556">
    <property type="entry name" value="3-OXO-5-ALPHA-STEROID 4-DEHYDROGENASE"/>
    <property type="match status" value="1"/>
</dbReference>
<dbReference type="PANTHER" id="PTHR10556:SF28">
    <property type="entry name" value="VERY-LONG-CHAIN ENOYL-COA REDUCTASE"/>
    <property type="match status" value="1"/>
</dbReference>
<dbReference type="AlphaFoldDB" id="A0A135S8T6"/>
<evidence type="ECO:0000256" key="1">
    <source>
        <dbReference type="ARBA" id="ARBA00004141"/>
    </source>
</evidence>
<accession>A0A135S8T6</accession>
<feature type="region of interest" description="Disordered" evidence="9">
    <location>
        <begin position="1"/>
        <end position="28"/>
    </location>
</feature>
<dbReference type="EMBL" id="JEMN01001589">
    <property type="protein sequence ID" value="KXH32137.1"/>
    <property type="molecule type" value="Genomic_DNA"/>
</dbReference>
<keyword evidence="3" id="KW-0444">Lipid biosynthesis</keyword>
<evidence type="ECO:0000313" key="12">
    <source>
        <dbReference type="EMBL" id="KXH32137.1"/>
    </source>
</evidence>
<dbReference type="Gene3D" id="1.20.120.1630">
    <property type="match status" value="1"/>
</dbReference>
<evidence type="ECO:0000256" key="5">
    <source>
        <dbReference type="ARBA" id="ARBA00022989"/>
    </source>
</evidence>
<reference evidence="12 13" key="1">
    <citation type="submission" date="2014-02" db="EMBL/GenBank/DDBJ databases">
        <title>The genome sequence of Colletotrichum nymphaeae SA-01.</title>
        <authorList>
            <person name="Baroncelli R."/>
            <person name="Thon M.R."/>
        </authorList>
    </citation>
    <scope>NUCLEOTIDE SEQUENCE [LARGE SCALE GENOMIC DNA]</scope>
    <source>
        <strain evidence="12 13">SA-01</strain>
    </source>
</reference>
<evidence type="ECO:0000256" key="8">
    <source>
        <dbReference type="ARBA" id="ARBA00023136"/>
    </source>
</evidence>
<keyword evidence="6" id="KW-0560">Oxidoreductase</keyword>
<keyword evidence="4 10" id="KW-0812">Transmembrane</keyword>
<keyword evidence="5 10" id="KW-1133">Transmembrane helix</keyword>
<keyword evidence="7" id="KW-0443">Lipid metabolism</keyword>
<gene>
    <name evidence="12" type="ORF">CNYM01_13795</name>
</gene>
<dbReference type="InterPro" id="IPR039357">
    <property type="entry name" value="SRD5A/TECR"/>
</dbReference>
<evidence type="ECO:0000256" key="6">
    <source>
        <dbReference type="ARBA" id="ARBA00023002"/>
    </source>
</evidence>
<feature type="compositionally biased region" description="Polar residues" evidence="9">
    <location>
        <begin position="1"/>
        <end position="11"/>
    </location>
</feature>
<comment type="similarity">
    <text evidence="2">Belongs to the steroid 5-alpha reductase family.</text>
</comment>
<evidence type="ECO:0000313" key="13">
    <source>
        <dbReference type="Proteomes" id="UP000070054"/>
    </source>
</evidence>
<name>A0A135S8T6_9PEZI</name>
<evidence type="ECO:0000256" key="3">
    <source>
        <dbReference type="ARBA" id="ARBA00022516"/>
    </source>
</evidence>
<sequence>MHLQGTNSKYANASEPHPSRGTSSGRAVASQQLLRNPAPLKSFLLQASPGRHEKCTSNFAATTPSSYSGQSEAMAAKITLKLSNRSPKQPIKKLPESIEIPADATVEDVKHLIARQAGFGDFNRVGLFDPATQKTLKNRKAQISSEEAVISAGQVLVKDLGTLLSNAQFQTERFGKKHGRDIGTDSFLCAGPQLAWSTVFVIEYLGPILIHIAVVGLRPYIYSGPGAKKALSPTQLLTLAMFLGHFLKREYETLFVHKFSANTMPLRNIFKNSFFYWAFAGLLSAWHVYSPTSPTALARNDAVDVIGTIIFLFGEASNAIVHLNLASLRSRGGTERQIPRGYGFSLVTCPNYMFEILSWVGVIITSRSWAVAVFIIIGAAQMAQWAKGKERAYRKEFPETYKKKKFVLLPGIF</sequence>